<proteinExistence type="predicted"/>
<evidence type="ECO:0000259" key="1">
    <source>
        <dbReference type="Pfam" id="PF23622"/>
    </source>
</evidence>
<sequence>MLQGNMANINPTHIVETFIGRVTSVVRQMKSASLRKLVVIFPLLQRDAHHIDTWVSLSVACRARRIIFYLCPDVENIDSNEVYSFPLHLFSSDNCVKSLCLRFVSLMLHPGMSNFTNLKKLGLHMVSISGDLQSLLSQCDVLEWLSLTWCSLPHLIICQPLCRLRYLEVHHCSLQKLDLQAPNLTEFELTNSPIPARLGECVNLSVAKIVLLSSSDCFDYVCAELPGALYHVQDTLSINMTIRTEFQGFAEGVAMFNNVKHLILNIDIEGGTNYSSGILRLTWLLKLAPCLEELELNMYCHGPPIYVRQLDSSSFLCPHSHLKTVRMTGFYGIRGQLELALHILRSAKVLERLIIDPKIKVAWGPVMDWSVQRLMTVGRLMARLRLFKGEYGRVVTLL</sequence>
<dbReference type="Proteomes" id="UP001054889">
    <property type="component" value="Unassembled WGS sequence"/>
</dbReference>
<feature type="domain" description="At1g61320/AtMIF1 LRR" evidence="1">
    <location>
        <begin position="45"/>
        <end position="357"/>
    </location>
</feature>
<reference evidence="2" key="1">
    <citation type="journal article" date="2018" name="DNA Res.">
        <title>Multiple hybrid de novo genome assembly of finger millet, an orphan allotetraploid crop.</title>
        <authorList>
            <person name="Hatakeyama M."/>
            <person name="Aluri S."/>
            <person name="Balachadran M.T."/>
            <person name="Sivarajan S.R."/>
            <person name="Patrignani A."/>
            <person name="Gruter S."/>
            <person name="Poveda L."/>
            <person name="Shimizu-Inatsugi R."/>
            <person name="Baeten J."/>
            <person name="Francoijs K.J."/>
            <person name="Nataraja K.N."/>
            <person name="Reddy Y.A.N."/>
            <person name="Phadnis S."/>
            <person name="Ravikumar R.L."/>
            <person name="Schlapbach R."/>
            <person name="Sreeman S.M."/>
            <person name="Shimizu K.K."/>
        </authorList>
    </citation>
    <scope>NUCLEOTIDE SEQUENCE</scope>
</reference>
<dbReference type="AlphaFoldDB" id="A0AAV5D336"/>
<keyword evidence="3" id="KW-1185">Reference proteome</keyword>
<dbReference type="Gene3D" id="3.80.10.10">
    <property type="entry name" value="Ribonuclease Inhibitor"/>
    <property type="match status" value="1"/>
</dbReference>
<evidence type="ECO:0000313" key="3">
    <source>
        <dbReference type="Proteomes" id="UP001054889"/>
    </source>
</evidence>
<reference evidence="2" key="2">
    <citation type="submission" date="2021-12" db="EMBL/GenBank/DDBJ databases">
        <title>Resequencing data analysis of finger millet.</title>
        <authorList>
            <person name="Hatakeyama M."/>
            <person name="Aluri S."/>
            <person name="Balachadran M.T."/>
            <person name="Sivarajan S.R."/>
            <person name="Poveda L."/>
            <person name="Shimizu-Inatsugi R."/>
            <person name="Schlapbach R."/>
            <person name="Sreeman S.M."/>
            <person name="Shimizu K.K."/>
        </authorList>
    </citation>
    <scope>NUCLEOTIDE SEQUENCE</scope>
</reference>
<accession>A0AAV5D336</accession>
<dbReference type="InterPro" id="IPR055357">
    <property type="entry name" value="LRR_At1g61320_AtMIF1"/>
</dbReference>
<comment type="caution">
    <text evidence="2">The sequence shown here is derived from an EMBL/GenBank/DDBJ whole genome shotgun (WGS) entry which is preliminary data.</text>
</comment>
<organism evidence="2 3">
    <name type="scientific">Eleusine coracana subsp. coracana</name>
    <dbReference type="NCBI Taxonomy" id="191504"/>
    <lineage>
        <taxon>Eukaryota</taxon>
        <taxon>Viridiplantae</taxon>
        <taxon>Streptophyta</taxon>
        <taxon>Embryophyta</taxon>
        <taxon>Tracheophyta</taxon>
        <taxon>Spermatophyta</taxon>
        <taxon>Magnoliopsida</taxon>
        <taxon>Liliopsida</taxon>
        <taxon>Poales</taxon>
        <taxon>Poaceae</taxon>
        <taxon>PACMAD clade</taxon>
        <taxon>Chloridoideae</taxon>
        <taxon>Cynodonteae</taxon>
        <taxon>Eleusininae</taxon>
        <taxon>Eleusine</taxon>
    </lineage>
</organism>
<dbReference type="InterPro" id="IPR032675">
    <property type="entry name" value="LRR_dom_sf"/>
</dbReference>
<name>A0AAV5D336_ELECO</name>
<protein>
    <recommendedName>
        <fullName evidence="1">At1g61320/AtMIF1 LRR domain-containing protein</fullName>
    </recommendedName>
</protein>
<dbReference type="SUPFAM" id="SSF52058">
    <property type="entry name" value="L domain-like"/>
    <property type="match status" value="1"/>
</dbReference>
<dbReference type="PANTHER" id="PTHR34145:SF48">
    <property type="entry name" value="OS01G0553400 PROTEIN"/>
    <property type="match status" value="1"/>
</dbReference>
<dbReference type="EMBL" id="BQKI01000011">
    <property type="protein sequence ID" value="GJN04692.1"/>
    <property type="molecule type" value="Genomic_DNA"/>
</dbReference>
<dbReference type="InterPro" id="IPR053772">
    <property type="entry name" value="At1g61320/At1g61330-like"/>
</dbReference>
<gene>
    <name evidence="2" type="primary">ga22259</name>
    <name evidence="2" type="ORF">PR202_ga22259</name>
</gene>
<dbReference type="PANTHER" id="PTHR34145">
    <property type="entry name" value="OS02G0105600 PROTEIN"/>
    <property type="match status" value="1"/>
</dbReference>
<evidence type="ECO:0000313" key="2">
    <source>
        <dbReference type="EMBL" id="GJN04692.1"/>
    </source>
</evidence>
<dbReference type="Pfam" id="PF23622">
    <property type="entry name" value="LRR_At1g61320_AtMIF1"/>
    <property type="match status" value="1"/>
</dbReference>